<gene>
    <name evidence="3" type="ORF">SAMN02745746_00317</name>
</gene>
<dbReference type="STRING" id="1123014.SAMN02745746_00317"/>
<dbReference type="Proteomes" id="UP000192920">
    <property type="component" value="Unassembled WGS sequence"/>
</dbReference>
<accession>A0A1Y6B6T0</accession>
<dbReference type="RefSeq" id="WP_143477726.1">
    <property type="nucleotide sequence ID" value="NZ_FXAG01000001.1"/>
</dbReference>
<dbReference type="EMBL" id="FXAG01000001">
    <property type="protein sequence ID" value="SME94991.1"/>
    <property type="molecule type" value="Genomic_DNA"/>
</dbReference>
<evidence type="ECO:0000256" key="1">
    <source>
        <dbReference type="SAM" id="MobiDB-lite"/>
    </source>
</evidence>
<evidence type="ECO:0000313" key="4">
    <source>
        <dbReference type="Proteomes" id="UP000192920"/>
    </source>
</evidence>
<reference evidence="4" key="1">
    <citation type="submission" date="2017-04" db="EMBL/GenBank/DDBJ databases">
        <authorList>
            <person name="Varghese N."/>
            <person name="Submissions S."/>
        </authorList>
    </citation>
    <scope>NUCLEOTIDE SEQUENCE [LARGE SCALE GENOMIC DNA]</scope>
    <source>
        <strain evidence="4">DSM 22618</strain>
    </source>
</reference>
<name>A0A1Y6B6T0_9NEIS</name>
<protein>
    <submittedName>
        <fullName evidence="3">Uncharacterized protein</fullName>
    </submittedName>
</protein>
<dbReference type="AlphaFoldDB" id="A0A1Y6B6T0"/>
<keyword evidence="4" id="KW-1185">Reference proteome</keyword>
<keyword evidence="2" id="KW-0472">Membrane</keyword>
<organism evidence="3 4">
    <name type="scientific">Pseudogulbenkiania subflava DSM 22618</name>
    <dbReference type="NCBI Taxonomy" id="1123014"/>
    <lineage>
        <taxon>Bacteria</taxon>
        <taxon>Pseudomonadati</taxon>
        <taxon>Pseudomonadota</taxon>
        <taxon>Betaproteobacteria</taxon>
        <taxon>Neisseriales</taxon>
        <taxon>Chromobacteriaceae</taxon>
        <taxon>Pseudogulbenkiania</taxon>
    </lineage>
</organism>
<keyword evidence="2" id="KW-0812">Transmembrane</keyword>
<keyword evidence="2" id="KW-1133">Transmembrane helix</keyword>
<feature type="transmembrane region" description="Helical" evidence="2">
    <location>
        <begin position="70"/>
        <end position="93"/>
    </location>
</feature>
<proteinExistence type="predicted"/>
<feature type="transmembrane region" description="Helical" evidence="2">
    <location>
        <begin position="38"/>
        <end position="58"/>
    </location>
</feature>
<sequence>MRPMGRNKKKEANAEQELKIWEKTIEVQMHFNELQMKIRNFSILVVSALVGASGVALKEHIQVDVVVLGLHVYISLASMLLAVSAVMWLAFFFMDHFWYYPLLVGAVNHGLNIEKALVGRLPEIGLTKAIGDASPGALFGITLRSRQKSFVFYGAIFFSLTLLAIVTGQSVRGDQIEKNGSGKARENKVVMDEYKSPNVKVNPGADPQKKLPVETINVRKSS</sequence>
<feature type="region of interest" description="Disordered" evidence="1">
    <location>
        <begin position="200"/>
        <end position="222"/>
    </location>
</feature>
<evidence type="ECO:0000256" key="2">
    <source>
        <dbReference type="SAM" id="Phobius"/>
    </source>
</evidence>
<feature type="transmembrane region" description="Helical" evidence="2">
    <location>
        <begin position="150"/>
        <end position="168"/>
    </location>
</feature>
<evidence type="ECO:0000313" key="3">
    <source>
        <dbReference type="EMBL" id="SME94991.1"/>
    </source>
</evidence>